<keyword evidence="1" id="KW-1133">Transmembrane helix</keyword>
<dbReference type="Proteomes" id="UP000282388">
    <property type="component" value="Unassembled WGS sequence"/>
</dbReference>
<comment type="caution">
    <text evidence="2">The sequence shown here is derived from an EMBL/GenBank/DDBJ whole genome shotgun (WGS) entry which is preliminary data.</text>
</comment>
<protein>
    <submittedName>
        <fullName evidence="2">Uncharacterized protein</fullName>
    </submittedName>
</protein>
<sequence length="85" mass="9461">MQSSEILDQSLKLSKKAHAYAAWPLILILFGGALGLVYGVIAYLMNLKVYTSELSKLNKVLANLLCGMSALSGWWFSSQWVQSFF</sequence>
<dbReference type="EMBL" id="RAXV01000043">
    <property type="protein sequence ID" value="RKG29388.1"/>
    <property type="molecule type" value="Genomic_DNA"/>
</dbReference>
<gene>
    <name evidence="2" type="ORF">D7V32_15175</name>
</gene>
<reference evidence="2 3" key="1">
    <citation type="submission" date="2018-09" db="EMBL/GenBank/DDBJ databases">
        <title>The draft genome of Acinetobacter spp. strains.</title>
        <authorList>
            <person name="Qin J."/>
            <person name="Feng Y."/>
            <person name="Zong Z."/>
        </authorList>
    </citation>
    <scope>NUCLEOTIDE SEQUENCE [LARGE SCALE GENOMIC DNA]</scope>
    <source>
        <strain evidence="2 3">WCHAc060012</strain>
    </source>
</reference>
<evidence type="ECO:0000313" key="3">
    <source>
        <dbReference type="Proteomes" id="UP000282388"/>
    </source>
</evidence>
<keyword evidence="1" id="KW-0812">Transmembrane</keyword>
<name>A0A3A8E5G7_9GAMM</name>
<dbReference type="RefSeq" id="WP_120403673.1">
    <property type="nucleotide sequence ID" value="NZ_RAXV01000043.1"/>
</dbReference>
<evidence type="ECO:0000256" key="1">
    <source>
        <dbReference type="SAM" id="Phobius"/>
    </source>
</evidence>
<evidence type="ECO:0000313" key="2">
    <source>
        <dbReference type="EMBL" id="RKG29388.1"/>
    </source>
</evidence>
<accession>A0A3A8E5G7</accession>
<proteinExistence type="predicted"/>
<dbReference type="AlphaFoldDB" id="A0A3A8E5G7"/>
<dbReference type="OrthoDB" id="6712170at2"/>
<keyword evidence="1" id="KW-0472">Membrane</keyword>
<keyword evidence="3" id="KW-1185">Reference proteome</keyword>
<organism evidence="2 3">
    <name type="scientific">Acinetobacter tianfuensis</name>
    <dbReference type="NCBI Taxonomy" id="2419603"/>
    <lineage>
        <taxon>Bacteria</taxon>
        <taxon>Pseudomonadati</taxon>
        <taxon>Pseudomonadota</taxon>
        <taxon>Gammaproteobacteria</taxon>
        <taxon>Moraxellales</taxon>
        <taxon>Moraxellaceae</taxon>
        <taxon>Acinetobacter</taxon>
    </lineage>
</organism>
<feature type="transmembrane region" description="Helical" evidence="1">
    <location>
        <begin position="20"/>
        <end position="45"/>
    </location>
</feature>